<name>A0A8K1YTP3_COTFL</name>
<protein>
    <submittedName>
        <fullName evidence="2">Immune modulation</fullName>
    </submittedName>
</protein>
<sequence length="299" mass="32401">MYRTIAVVVIFGLSNVQSQLIPNDLLDKIPGSVDVKSLNETALGQVENVKNQFKSKCEKNGGPDAFDKVLKANTEVQNCVKGLVNMTELQDEIEKAKPTGDLDIVFKKYCMKKTTLKKCVTDFTSTVEACLEPQERDTVKIALNVTDSLLNFICHKEGDRIALFIAAGGPECFASHQAGLQQCLNSTYGGYLPTGDSEKSTPSLESLPKLAFGINECSDMEKLRGCVVTELEKCTDPTPGNIAEALFTFVKRVTPCEHLLAARSAPLVEDPNLRSSNSAPISASSVYSFLLVSAALVLV</sequence>
<dbReference type="Pfam" id="PF07165">
    <property type="entry name" value="DUF1397"/>
    <property type="match status" value="1"/>
</dbReference>
<proteinExistence type="evidence at transcript level"/>
<organism evidence="2">
    <name type="scientific">Cotesia flavipes</name>
    <name type="common">Parasitic wasp</name>
    <name type="synonym">Apanteles flavipes</name>
    <dbReference type="NCBI Taxonomy" id="89805"/>
    <lineage>
        <taxon>Eukaryota</taxon>
        <taxon>Metazoa</taxon>
        <taxon>Ecdysozoa</taxon>
        <taxon>Arthropoda</taxon>
        <taxon>Hexapoda</taxon>
        <taxon>Insecta</taxon>
        <taxon>Pterygota</taxon>
        <taxon>Neoptera</taxon>
        <taxon>Endopterygota</taxon>
        <taxon>Hymenoptera</taxon>
        <taxon>Apocrita</taxon>
        <taxon>Ichneumonoidea</taxon>
        <taxon>Braconidae</taxon>
        <taxon>Microgastrinae</taxon>
        <taxon>Cotesia</taxon>
    </lineage>
</organism>
<dbReference type="AlphaFoldDB" id="A0A8K1YTP3"/>
<feature type="chain" id="PRO_5035444702" evidence="1">
    <location>
        <begin position="19"/>
        <end position="299"/>
    </location>
</feature>
<feature type="signal peptide" evidence="1">
    <location>
        <begin position="1"/>
        <end position="18"/>
    </location>
</feature>
<dbReference type="InterPro" id="IPR009832">
    <property type="entry name" value="DUF1397"/>
</dbReference>
<evidence type="ECO:0000313" key="2">
    <source>
        <dbReference type="EMBL" id="UEP64267.1"/>
    </source>
</evidence>
<accession>A0A8K1YTP3</accession>
<dbReference type="EMBL" id="MZ442237">
    <property type="protein sequence ID" value="UEP64267.1"/>
    <property type="molecule type" value="mRNA"/>
</dbReference>
<evidence type="ECO:0000256" key="1">
    <source>
        <dbReference type="SAM" id="SignalP"/>
    </source>
</evidence>
<reference evidence="2" key="1">
    <citation type="submission" date="2021-06" db="EMBL/GenBank/DDBJ databases">
        <title>Identification and biotechnological exploitation of host regulation proteins from Cotesia flavipes Cameron, 1891 (Hymenoptera: Braconidae).</title>
        <authorList>
            <person name="Walker A."/>
            <person name="Robinson S."/>
            <person name="King G.F."/>
            <person name="Rossi G.D."/>
        </authorList>
    </citation>
    <scope>NUCLEOTIDE SEQUENCE</scope>
</reference>
<dbReference type="PANTHER" id="PTHR20997:SF2">
    <property type="entry name" value="EG:BACR42I17.2 PROTEIN-RELATED"/>
    <property type="match status" value="1"/>
</dbReference>
<keyword evidence="1" id="KW-0732">Signal</keyword>
<dbReference type="PANTHER" id="PTHR20997">
    <property type="entry name" value="EG:BACR42I17.2 PROTEIN-RELATED"/>
    <property type="match status" value="1"/>
</dbReference>